<dbReference type="PATRIC" id="fig|301375.6.peg.206"/>
<dbReference type="InterPro" id="IPR002192">
    <property type="entry name" value="PPDK_AMP/ATP-bd"/>
</dbReference>
<evidence type="ECO:0000259" key="14">
    <source>
        <dbReference type="Pfam" id="PF01326"/>
    </source>
</evidence>
<comment type="cofactor">
    <cofactor evidence="1 12">
        <name>Mg(2+)</name>
        <dbReference type="ChEBI" id="CHEBI:18420"/>
    </cofactor>
</comment>
<keyword evidence="17" id="KW-0670">Pyruvate</keyword>
<dbReference type="InterPro" id="IPR006319">
    <property type="entry name" value="PEP_synth"/>
</dbReference>
<dbReference type="GO" id="GO:0005524">
    <property type="term" value="F:ATP binding"/>
    <property type="evidence" value="ECO:0007669"/>
    <property type="project" value="UniProtKB-KW"/>
</dbReference>
<dbReference type="NCBIfam" id="TIGR01418">
    <property type="entry name" value="PEP_synth"/>
    <property type="match status" value="1"/>
</dbReference>
<evidence type="ECO:0000313" key="18">
    <source>
        <dbReference type="Proteomes" id="UP000053961"/>
    </source>
</evidence>
<dbReference type="SUPFAM" id="SSF51621">
    <property type="entry name" value="Phosphoenolpyruvate/pyruvate domain"/>
    <property type="match status" value="1"/>
</dbReference>
<dbReference type="Pfam" id="PF02896">
    <property type="entry name" value="PEP-utilizers_C"/>
    <property type="match status" value="1"/>
</dbReference>
<name>A0A117MCC1_9EURY</name>
<dbReference type="Gene3D" id="3.30.470.20">
    <property type="entry name" value="ATP-grasp fold, B domain"/>
    <property type="match status" value="1"/>
</dbReference>
<dbReference type="InterPro" id="IPR036637">
    <property type="entry name" value="Phosphohistidine_dom_sf"/>
</dbReference>
<dbReference type="Pfam" id="PF00391">
    <property type="entry name" value="PEP-utilizers"/>
    <property type="match status" value="1"/>
</dbReference>
<evidence type="ECO:0000256" key="9">
    <source>
        <dbReference type="ARBA" id="ARBA00022840"/>
    </source>
</evidence>
<evidence type="ECO:0000259" key="13">
    <source>
        <dbReference type="Pfam" id="PF00391"/>
    </source>
</evidence>
<dbReference type="PANTHER" id="PTHR43030">
    <property type="entry name" value="PHOSPHOENOLPYRUVATE SYNTHASE"/>
    <property type="match status" value="1"/>
</dbReference>
<dbReference type="InterPro" id="IPR013815">
    <property type="entry name" value="ATP_grasp_subdomain_1"/>
</dbReference>
<evidence type="ECO:0000256" key="5">
    <source>
        <dbReference type="ARBA" id="ARBA00022679"/>
    </source>
</evidence>
<dbReference type="InterPro" id="IPR023151">
    <property type="entry name" value="PEP_util_CS"/>
</dbReference>
<dbReference type="EMBL" id="LGFT01000009">
    <property type="protein sequence ID" value="KUK45031.1"/>
    <property type="molecule type" value="Genomic_DNA"/>
</dbReference>
<dbReference type="GO" id="GO:0008986">
    <property type="term" value="F:pyruvate, water dikinase activity"/>
    <property type="evidence" value="ECO:0007669"/>
    <property type="project" value="UniProtKB-EC"/>
</dbReference>
<evidence type="ECO:0000256" key="6">
    <source>
        <dbReference type="ARBA" id="ARBA00022723"/>
    </source>
</evidence>
<dbReference type="Gene3D" id="3.50.30.10">
    <property type="entry name" value="Phosphohistidine domain"/>
    <property type="match status" value="1"/>
</dbReference>
<dbReference type="InterPro" id="IPR018274">
    <property type="entry name" value="PEP_util_AS"/>
</dbReference>
<evidence type="ECO:0000313" key="19">
    <source>
        <dbReference type="Proteomes" id="UP000057043"/>
    </source>
</evidence>
<dbReference type="Pfam" id="PF01326">
    <property type="entry name" value="PPDK_N"/>
    <property type="match status" value="1"/>
</dbReference>
<evidence type="ECO:0000256" key="12">
    <source>
        <dbReference type="PIRNR" id="PIRNR000854"/>
    </source>
</evidence>
<dbReference type="PIRSF" id="PIRSF000854">
    <property type="entry name" value="PEP_synthase"/>
    <property type="match status" value="1"/>
</dbReference>
<feature type="domain" description="PEP-utilising enzyme C-terminal" evidence="15">
    <location>
        <begin position="447"/>
        <end position="744"/>
    </location>
</feature>
<dbReference type="EMBL" id="LGHB01000017">
    <property type="protein sequence ID" value="KUK96251.1"/>
    <property type="molecule type" value="Genomic_DNA"/>
</dbReference>
<evidence type="ECO:0000256" key="11">
    <source>
        <dbReference type="ARBA" id="ARBA00047700"/>
    </source>
</evidence>
<keyword evidence="7 12" id="KW-0547">Nucleotide-binding</keyword>
<dbReference type="PRINTS" id="PR01736">
    <property type="entry name" value="PHPHTRNFRASE"/>
</dbReference>
<dbReference type="InterPro" id="IPR000121">
    <property type="entry name" value="PEP_util_C"/>
</dbReference>
<evidence type="ECO:0000256" key="4">
    <source>
        <dbReference type="ARBA" id="ARBA00007837"/>
    </source>
</evidence>
<protein>
    <recommendedName>
        <fullName evidence="12">Phosphoenolpyruvate synthase</fullName>
        <shortName evidence="12">PEP synthase</shortName>
        <ecNumber evidence="12">2.7.9.2</ecNumber>
    </recommendedName>
    <alternativeName>
        <fullName evidence="12">Pyruvate, water dikinase</fullName>
    </alternativeName>
</protein>
<evidence type="ECO:0000313" key="16">
    <source>
        <dbReference type="EMBL" id="KUK45031.1"/>
    </source>
</evidence>
<proteinExistence type="inferred from homology"/>
<keyword evidence="10 12" id="KW-0460">Magnesium</keyword>
<dbReference type="PROSITE" id="PS00742">
    <property type="entry name" value="PEP_ENZYMES_2"/>
    <property type="match status" value="1"/>
</dbReference>
<comment type="pathway">
    <text evidence="3 12">Carbohydrate biosynthesis; gluconeogenesis.</text>
</comment>
<dbReference type="EC" id="2.7.9.2" evidence="12"/>
<keyword evidence="8 12" id="KW-0418">Kinase</keyword>
<dbReference type="SUPFAM" id="SSF56059">
    <property type="entry name" value="Glutathione synthetase ATP-binding domain-like"/>
    <property type="match status" value="1"/>
</dbReference>
<dbReference type="NCBIfam" id="NF005057">
    <property type="entry name" value="PRK06464.1"/>
    <property type="match status" value="1"/>
</dbReference>
<evidence type="ECO:0000256" key="1">
    <source>
        <dbReference type="ARBA" id="ARBA00001946"/>
    </source>
</evidence>
<feature type="domain" description="PEP-utilising enzyme mobile" evidence="13">
    <location>
        <begin position="363"/>
        <end position="433"/>
    </location>
</feature>
<dbReference type="Proteomes" id="UP000053961">
    <property type="component" value="Unassembled WGS sequence"/>
</dbReference>
<dbReference type="Proteomes" id="UP000057043">
    <property type="component" value="Unassembled WGS sequence"/>
</dbReference>
<evidence type="ECO:0000313" key="17">
    <source>
        <dbReference type="EMBL" id="KUK96251.1"/>
    </source>
</evidence>
<sequence length="755" mass="81972">MAAVVWLEEVGKDDVSVVGGKGASLGEMINVGAPVPGGFAVTAQAYRDFINRSGIADSIFEALKVDVNDPAALNGAADRAKMLVLEANVPEDIEKDIRNRYREMCKREGEEVLVAVRSSATAEDLPDASFAGQQETFLNMLGEDQVFDAVRKCWASLYGARAIFYRVEQGFEHEKVNISVTVQKMVNSEKSGVMFSSHPSTGEPEVIIEAAWGLGESVVSGSVSPDNYVVDRKNKKILNKFVASKEIMIVRDQKTGKTITKKVPAKMKENLVLSDDEILKLSEQGEILEKHYGIPQDIEWAFEKGKMFILQSRPITTIKKAGDEAAESKEGGKVLLTGLGASPGVATGVVKIVTGAENLAKITEGDIMVTVMTTPDMVPAMKRAGAIVTDEGGMTCHAAIVSRELGCPAVVGTKQGTKTLSDGMLITVDGGKGKVYEGKVKKAKEQAPAQATVSAPSKPITATEIKVNVSMPEAAEQAAATLADGVGLLRIEHMILGLGKTPRYYINAGKEDEYIDELVGGIRTVAEAFYPRPVWVRTLDAPTDEFRGMEGGENEPYEHNPMLGWRGIRRDLTDTDHFRLEMRAFKKLHDMGLSNVGIMLPLVQHVSEFRKAKSLMVEEGLNLEKIDVGIMVETPGAALTIEDFIEDGIDFISFGTNDLTQYTLAVDRNNENVADLFSELHPAVLTLIEYVIERCNKAGVKTSICGQAGSYPEMAKRLVEIGITSISANIDAVVTVRETVARAEKIIMLRALREE</sequence>
<reference evidence="17" key="1">
    <citation type="journal article" date="2015" name="MBio">
        <title>Genome-resolved metagenomic analysis reveals roles for candidate phyla and other microbial community members in biogeochemical transformations in oil reservoirs.</title>
        <authorList>
            <person name="Hu P."/>
            <person name="Tom L."/>
            <person name="Singh A."/>
            <person name="Thomas B.C."/>
            <person name="Baker B.J."/>
            <person name="Piceno Y.M."/>
            <person name="Andersen G.L."/>
            <person name="Banfield J.F."/>
        </authorList>
    </citation>
    <scope>NUCLEOTIDE SEQUENCE [LARGE SCALE GENOMIC DNA]</scope>
    <source>
        <strain evidence="17">56_747</strain>
    </source>
</reference>
<dbReference type="Gene3D" id="3.30.1490.20">
    <property type="entry name" value="ATP-grasp fold, A domain"/>
    <property type="match status" value="1"/>
</dbReference>
<comment type="function">
    <text evidence="2 12">Catalyzes the phosphorylation of pyruvate to phosphoenolpyruvate.</text>
</comment>
<comment type="caution">
    <text evidence="17">The sequence shown here is derived from an EMBL/GenBank/DDBJ whole genome shotgun (WGS) entry which is preliminary data.</text>
</comment>
<dbReference type="AlphaFoldDB" id="A0A117MCC1"/>
<dbReference type="FunFam" id="3.30.1490.20:FF:000010">
    <property type="entry name" value="Phosphoenolpyruvate synthase"/>
    <property type="match status" value="1"/>
</dbReference>
<comment type="similarity">
    <text evidence="4 12">Belongs to the PEP-utilizing enzyme family.</text>
</comment>
<feature type="domain" description="Pyruvate phosphate dikinase AMP/ATP-binding" evidence="14">
    <location>
        <begin position="16"/>
        <end position="328"/>
    </location>
</feature>
<comment type="catalytic activity">
    <reaction evidence="11 12">
        <text>pyruvate + ATP + H2O = phosphoenolpyruvate + AMP + phosphate + 2 H(+)</text>
        <dbReference type="Rhea" id="RHEA:11364"/>
        <dbReference type="ChEBI" id="CHEBI:15361"/>
        <dbReference type="ChEBI" id="CHEBI:15377"/>
        <dbReference type="ChEBI" id="CHEBI:15378"/>
        <dbReference type="ChEBI" id="CHEBI:30616"/>
        <dbReference type="ChEBI" id="CHEBI:43474"/>
        <dbReference type="ChEBI" id="CHEBI:58702"/>
        <dbReference type="ChEBI" id="CHEBI:456215"/>
        <dbReference type="EC" id="2.7.9.2"/>
    </reaction>
</comment>
<dbReference type="GO" id="GO:0046872">
    <property type="term" value="F:metal ion binding"/>
    <property type="evidence" value="ECO:0007669"/>
    <property type="project" value="UniProtKB-KW"/>
</dbReference>
<organism evidence="17 18">
    <name type="scientific">Methanothrix harundinacea</name>
    <dbReference type="NCBI Taxonomy" id="301375"/>
    <lineage>
        <taxon>Archaea</taxon>
        <taxon>Methanobacteriati</taxon>
        <taxon>Methanobacteriota</taxon>
        <taxon>Stenosarchaea group</taxon>
        <taxon>Methanomicrobia</taxon>
        <taxon>Methanotrichales</taxon>
        <taxon>Methanotrichaceae</taxon>
        <taxon>Methanothrix</taxon>
    </lineage>
</organism>
<evidence type="ECO:0000256" key="8">
    <source>
        <dbReference type="ARBA" id="ARBA00022777"/>
    </source>
</evidence>
<dbReference type="Gene3D" id="3.20.20.60">
    <property type="entry name" value="Phosphoenolpyruvate-binding domains"/>
    <property type="match status" value="1"/>
</dbReference>
<evidence type="ECO:0000256" key="2">
    <source>
        <dbReference type="ARBA" id="ARBA00002988"/>
    </source>
</evidence>
<evidence type="ECO:0000256" key="10">
    <source>
        <dbReference type="ARBA" id="ARBA00022842"/>
    </source>
</evidence>
<dbReference type="InterPro" id="IPR040442">
    <property type="entry name" value="Pyrv_kinase-like_dom_sf"/>
</dbReference>
<dbReference type="UniPathway" id="UPA00138"/>
<dbReference type="GO" id="GO:0006094">
    <property type="term" value="P:gluconeogenesis"/>
    <property type="evidence" value="ECO:0007669"/>
    <property type="project" value="UniProtKB-UniPathway"/>
</dbReference>
<dbReference type="InterPro" id="IPR015813">
    <property type="entry name" value="Pyrv/PenolPyrv_kinase-like_dom"/>
</dbReference>
<keyword evidence="6 12" id="KW-0479">Metal-binding</keyword>
<keyword evidence="5 12" id="KW-0808">Transferase</keyword>
<evidence type="ECO:0000256" key="3">
    <source>
        <dbReference type="ARBA" id="ARBA00004742"/>
    </source>
</evidence>
<reference evidence="18 19" key="2">
    <citation type="journal article" date="2015" name="MBio">
        <title>Genome-Resolved Metagenomic Analysis Reveals Roles for Candidate Phyla and Other Microbial Community Members in Biogeochemical Transformations in Oil Reservoirs.</title>
        <authorList>
            <person name="Hu P."/>
            <person name="Tom L."/>
            <person name="Singh A."/>
            <person name="Thomas B.C."/>
            <person name="Baker B.J."/>
            <person name="Piceno Y.M."/>
            <person name="Andersen G.L."/>
            <person name="Banfield J.F."/>
        </authorList>
    </citation>
    <scope>NUCLEOTIDE SEQUENCE [LARGE SCALE GENOMIC DNA]</scope>
    <source>
        <strain evidence="16">57_489</strain>
    </source>
</reference>
<accession>A0A117MCC1</accession>
<gene>
    <name evidence="16" type="ORF">XD72_0558</name>
    <name evidence="17" type="ORF">XE07_1277</name>
</gene>
<keyword evidence="9 12" id="KW-0067">ATP-binding</keyword>
<dbReference type="PANTHER" id="PTHR43030:SF1">
    <property type="entry name" value="PHOSPHOENOLPYRUVATE SYNTHASE"/>
    <property type="match status" value="1"/>
</dbReference>
<evidence type="ECO:0000259" key="15">
    <source>
        <dbReference type="Pfam" id="PF02896"/>
    </source>
</evidence>
<dbReference type="PROSITE" id="PS00370">
    <property type="entry name" value="PEP_ENZYMES_PHOS_SITE"/>
    <property type="match status" value="1"/>
</dbReference>
<dbReference type="InterPro" id="IPR008279">
    <property type="entry name" value="PEP-util_enz_mobile_dom"/>
</dbReference>
<evidence type="ECO:0000256" key="7">
    <source>
        <dbReference type="ARBA" id="ARBA00022741"/>
    </source>
</evidence>
<dbReference type="SUPFAM" id="SSF52009">
    <property type="entry name" value="Phosphohistidine domain"/>
    <property type="match status" value="1"/>
</dbReference>